<feature type="compositionally biased region" description="Basic residues" evidence="1">
    <location>
        <begin position="1"/>
        <end position="18"/>
    </location>
</feature>
<dbReference type="Proteomes" id="UP001054821">
    <property type="component" value="Chromosome 8"/>
</dbReference>
<feature type="region of interest" description="Disordered" evidence="1">
    <location>
        <begin position="1"/>
        <end position="37"/>
    </location>
</feature>
<sequence length="92" mass="9900">MGPKHGGTHRGTRQSSRLRGRDPSPEPENPPIPSLAPEQVKQSFVGGPAGAVQIMPTLPVDPNFQHTLELLTHALSRTGHTRDTSLTYADQA</sequence>
<evidence type="ECO:0000256" key="1">
    <source>
        <dbReference type="SAM" id="MobiDB-lite"/>
    </source>
</evidence>
<name>A0AAD4UUR7_PRUDU</name>
<proteinExistence type="predicted"/>
<evidence type="ECO:0000313" key="2">
    <source>
        <dbReference type="EMBL" id="KAI5313205.1"/>
    </source>
</evidence>
<keyword evidence="3" id="KW-1185">Reference proteome</keyword>
<reference evidence="2 3" key="1">
    <citation type="journal article" date="2022" name="G3 (Bethesda)">
        <title>Whole-genome sequence and methylome profiling of the almond [Prunus dulcis (Mill.) D.A. Webb] cultivar 'Nonpareil'.</title>
        <authorList>
            <person name="D'Amico-Willman K.M."/>
            <person name="Ouma W.Z."/>
            <person name="Meulia T."/>
            <person name="Sideli G.M."/>
            <person name="Gradziel T.M."/>
            <person name="Fresnedo-Ramirez J."/>
        </authorList>
    </citation>
    <scope>NUCLEOTIDE SEQUENCE [LARGE SCALE GENOMIC DNA]</scope>
    <source>
        <strain evidence="2">Clone GOH B32 T37-40</strain>
    </source>
</reference>
<accession>A0AAD4UUR7</accession>
<gene>
    <name evidence="2" type="ORF">L3X38_042379</name>
</gene>
<dbReference type="AlphaFoldDB" id="A0AAD4UUR7"/>
<dbReference type="EMBL" id="JAJFAZ020000008">
    <property type="protein sequence ID" value="KAI5313205.1"/>
    <property type="molecule type" value="Genomic_DNA"/>
</dbReference>
<protein>
    <submittedName>
        <fullName evidence="2">Uncharacterized protein</fullName>
    </submittedName>
</protein>
<organism evidence="2 3">
    <name type="scientific">Prunus dulcis</name>
    <name type="common">Almond</name>
    <name type="synonym">Amygdalus dulcis</name>
    <dbReference type="NCBI Taxonomy" id="3755"/>
    <lineage>
        <taxon>Eukaryota</taxon>
        <taxon>Viridiplantae</taxon>
        <taxon>Streptophyta</taxon>
        <taxon>Embryophyta</taxon>
        <taxon>Tracheophyta</taxon>
        <taxon>Spermatophyta</taxon>
        <taxon>Magnoliopsida</taxon>
        <taxon>eudicotyledons</taxon>
        <taxon>Gunneridae</taxon>
        <taxon>Pentapetalae</taxon>
        <taxon>rosids</taxon>
        <taxon>fabids</taxon>
        <taxon>Rosales</taxon>
        <taxon>Rosaceae</taxon>
        <taxon>Amygdaloideae</taxon>
        <taxon>Amygdaleae</taxon>
        <taxon>Prunus</taxon>
    </lineage>
</organism>
<comment type="caution">
    <text evidence="2">The sequence shown here is derived from an EMBL/GenBank/DDBJ whole genome shotgun (WGS) entry which is preliminary data.</text>
</comment>
<evidence type="ECO:0000313" key="3">
    <source>
        <dbReference type="Proteomes" id="UP001054821"/>
    </source>
</evidence>